<proteinExistence type="predicted"/>
<feature type="region of interest" description="Disordered" evidence="1">
    <location>
        <begin position="2196"/>
        <end position="2264"/>
    </location>
</feature>
<dbReference type="EMBL" id="CAUYUJ010002219">
    <property type="protein sequence ID" value="CAK0799725.1"/>
    <property type="molecule type" value="Genomic_DNA"/>
</dbReference>
<evidence type="ECO:0008006" key="4">
    <source>
        <dbReference type="Google" id="ProtNLM"/>
    </source>
</evidence>
<name>A0ABN9Q245_9DINO</name>
<evidence type="ECO:0000313" key="2">
    <source>
        <dbReference type="EMBL" id="CAK0799725.1"/>
    </source>
</evidence>
<reference evidence="2" key="1">
    <citation type="submission" date="2023-10" db="EMBL/GenBank/DDBJ databases">
        <authorList>
            <person name="Chen Y."/>
            <person name="Shah S."/>
            <person name="Dougan E. K."/>
            <person name="Thang M."/>
            <person name="Chan C."/>
        </authorList>
    </citation>
    <scope>NUCLEOTIDE SEQUENCE [LARGE SCALE GENOMIC DNA]</scope>
</reference>
<feature type="region of interest" description="Disordered" evidence="1">
    <location>
        <begin position="932"/>
        <end position="962"/>
    </location>
</feature>
<gene>
    <name evidence="2" type="ORF">PCOR1329_LOCUS8087</name>
</gene>
<accession>A0ABN9Q245</accession>
<evidence type="ECO:0000313" key="3">
    <source>
        <dbReference type="Proteomes" id="UP001189429"/>
    </source>
</evidence>
<feature type="region of interest" description="Disordered" evidence="1">
    <location>
        <begin position="1366"/>
        <end position="1386"/>
    </location>
</feature>
<keyword evidence="3" id="KW-1185">Reference proteome</keyword>
<feature type="compositionally biased region" description="Polar residues" evidence="1">
    <location>
        <begin position="945"/>
        <end position="962"/>
    </location>
</feature>
<sequence length="2264" mass="246395">MVNCDLGPDAEWVHYCSSGDGDQPCCASLEDCKHRTVVACINCMFGKADPIPGESRWTHLLPNFRMLCLRRVVFNVGLECFDVSVGDLPDTVDGQTTVDMEATDDYQKKLKQSRVKKTAEYYNNGEHMMELPILTVLVGIYDFHLLYPMLGDPTNVTNEMGEKGKASKLDKLLCKNTSLIGQCSERLFASMEAWRQGGDRRDPWCVLDMMGIPVQSAAVMRFARNQTLRLAGGVFRRYETKYSSKPYDMHVLSLSTTTAEQKAPCIEHLLAADDDELDLYSRGIRKLFTKEELGSKECEPLLRSDFMTHAFSTDVIERLNSEITHGVPKRAPATNFTQAEIERPLLLCDPPDAVECVMAQAATDSALVHPELAGSSAAAALPAGPGAAAQVSEDGVAVVPVGDQGGPIFPPCRTVSGCIDVLPHENPSTNSTGRFAPGLNPYLLEKNQWLRAVRALRDSPMTDEEVKQVTEEFHVFWENVADKDCHNEAYDEWVREKQQHHERERPYKYVQQWGGGSFVSPTSSDEFCKHIKGSKGWPSDADVTDANHEEGLAKANYFVDFGPSKSTNLWSLGARPHDVNPMKVAGGRLKFTLVEKGISNVIARLNRISDKFKVVNAQTSDEFVRECCELFSAMELCEVEWDPIDVDGTLLWVEVKSATALGTLWKEGLRVPLGSAAAKRKDTSASTFKKMKTDDPLNPSSDTAKTSSSCAASTKAANGKVDPTSACGPIAAAITGGPEGALGNDAAVAASLGAAGAADAGADEGFQLGALDGEFAVALGEMDVADQEDAEIHGGDDDMTELLDTWGGNQEDHHDERPDDGEIDLDDPILLMSGRLPRCMRTQLAALMSPVAAPTLELKMGLLPKMLLSLRSLGNNLGSQELFKWLFEGDPNNDGDSKDQRREKARIHMDSAKSSCTKHAAVLRCETGEEHEQLERELFEDGSCEGSQQAASKPNGEGPSSFQVGLFEPDPARCAKCFDDFAGQSGLPRSPGGHGVHPSSTDHSTCQQCLDLKELVSEKLDGPPGTVEFPNDSDANQWPFLIHCYRVLRHGSADGTVTLHELAIEWAEIASKRYQEAGEIQVSALPEGGESCTRTDNPASESGGARDKPVDGSGSGTAGEIKHEEDALAQPQRVKQEFGFRRSGLSVAAPAVASAACETGASEGTCAAVGIDVDSEDDGDSDSLNKFSLTERLPKGQVYISFGRIRGTINQYVEALSHLGWLPDCRIQTVQALERRLNQHSSEISQQANVDIKTSFKQLSMRVETTIILFKLFKTWHDENNDASLVHVLDAVCKLKPFLRFQKKSVGADLEMILIYAQFYKDLANGMGIDEAINSLNFDRLTECHKIATENAGKLTGAMTKTTDGAKVKDKDAADGTAEGEASPSKRRMQFTMPKDVIAKRVLVHPVEQFEKLVGDSMAKYIFTLSPDIVNDQKAVQHCHELMERTRQAWLTKHNGCLSNKVGQLLDAFATIALCAKSDERERPSVDSARWARRTVMAAAKEDAPSPEMAKTMAVHPAGMAFMKRALSHAKVGIEDEAASSGFEFSVGRFEDLLDPAFENATSWLKAGNGGKPMTCDAFGKYFEACMVMRVACAQALQRWSTSALEQHAETLAGMADSCAAAGGDNSGPIQTEVVKAECESTQPGGDGNVQPTMPFSSPVRLFAHIREIDATVKAMRPRLRAFVELMLKSALGAQKLHKLAATRVGGSWHDHFDKDASGDTVLRHFNHNVAVIDKIIIYLESLHLLADPDWWLDGESLSKSSTKPDEQALCNFSKVHHEHTSVTPFTVLTSSTLDLPEVGDDIAALFAAFAEHVGQRMYDFKATAFLVDKSSTISDVEVLLGSVHADVLKECDDSALYPHLLPKGDADNVAKLAPIDVSGSKGDPKVLELLPHNRALEHLRCFIRAVMLTEIDVPGMFYSTVDAPEPSIDLCMFAMELKCAVADVVAVISSAEVAIGRKARSKDKQFMSQGYLCGTATFILQILHGARQKLDSMANDPRAMEFEKTGWQLRESIHTMRHWCLLAARVSGRYESMLLLGMAEVLTNEGQATAKVTPTWTACFVDDVFNETMAMAMLKNKLDVVINRHNSLHTCIKAFSTSAAVLSINPRVQDHPTTSESVNVALQLLKDAAEASVVIRGVDLLTAYRHRPEGPTKATEFLTENEGRYPKVPQCFWQLFKDLQAHALPAQPLPAQAGEALAPGAGASGGGAHLTPAKKSLADGSIHTPTPKKPPAPSSADGSQHVKAKAPSVSDRPAKGFKRAKRS</sequence>
<feature type="region of interest" description="Disordered" evidence="1">
    <location>
        <begin position="684"/>
        <end position="722"/>
    </location>
</feature>
<feature type="region of interest" description="Disordered" evidence="1">
    <location>
        <begin position="888"/>
        <end position="911"/>
    </location>
</feature>
<feature type="compositionally biased region" description="Basic and acidic residues" evidence="1">
    <location>
        <begin position="895"/>
        <end position="911"/>
    </location>
</feature>
<comment type="caution">
    <text evidence="2">The sequence shown here is derived from an EMBL/GenBank/DDBJ whole genome shotgun (WGS) entry which is preliminary data.</text>
</comment>
<evidence type="ECO:0000256" key="1">
    <source>
        <dbReference type="SAM" id="MobiDB-lite"/>
    </source>
</evidence>
<protein>
    <recommendedName>
        <fullName evidence="4">Calmodulin</fullName>
    </recommendedName>
</protein>
<dbReference type="Proteomes" id="UP001189429">
    <property type="component" value="Unassembled WGS sequence"/>
</dbReference>
<organism evidence="2 3">
    <name type="scientific">Prorocentrum cordatum</name>
    <dbReference type="NCBI Taxonomy" id="2364126"/>
    <lineage>
        <taxon>Eukaryota</taxon>
        <taxon>Sar</taxon>
        <taxon>Alveolata</taxon>
        <taxon>Dinophyceae</taxon>
        <taxon>Prorocentrales</taxon>
        <taxon>Prorocentraceae</taxon>
        <taxon>Prorocentrum</taxon>
    </lineage>
</organism>
<feature type="region of interest" description="Disordered" evidence="1">
    <location>
        <begin position="1084"/>
        <end position="1132"/>
    </location>
</feature>
<feature type="compositionally biased region" description="Low complexity" evidence="1">
    <location>
        <begin position="700"/>
        <end position="717"/>
    </location>
</feature>